<keyword evidence="1" id="KW-0732">Signal</keyword>
<proteinExistence type="predicted"/>
<name>A0A816GE26_9BILA</name>
<dbReference type="OrthoDB" id="10012796at2759"/>
<reference evidence="2" key="1">
    <citation type="submission" date="2021-02" db="EMBL/GenBank/DDBJ databases">
        <authorList>
            <person name="Nowell W R."/>
        </authorList>
    </citation>
    <scope>NUCLEOTIDE SEQUENCE</scope>
</reference>
<organism evidence="2 4">
    <name type="scientific">Rotaria magnacalcarata</name>
    <dbReference type="NCBI Taxonomy" id="392030"/>
    <lineage>
        <taxon>Eukaryota</taxon>
        <taxon>Metazoa</taxon>
        <taxon>Spiralia</taxon>
        <taxon>Gnathifera</taxon>
        <taxon>Rotifera</taxon>
        <taxon>Eurotatoria</taxon>
        <taxon>Bdelloidea</taxon>
        <taxon>Philodinida</taxon>
        <taxon>Philodinidae</taxon>
        <taxon>Rotaria</taxon>
    </lineage>
</organism>
<comment type="caution">
    <text evidence="2">The sequence shown here is derived from an EMBL/GenBank/DDBJ whole genome shotgun (WGS) entry which is preliminary data.</text>
</comment>
<evidence type="ECO:0000313" key="4">
    <source>
        <dbReference type="Proteomes" id="UP000663834"/>
    </source>
</evidence>
<feature type="chain" id="PRO_5036230076" evidence="1">
    <location>
        <begin position="22"/>
        <end position="87"/>
    </location>
</feature>
<dbReference type="Proteomes" id="UP000663834">
    <property type="component" value="Unassembled WGS sequence"/>
</dbReference>
<feature type="signal peptide" evidence="1">
    <location>
        <begin position="1"/>
        <end position="21"/>
    </location>
</feature>
<gene>
    <name evidence="2" type="ORF">KQP761_LOCUS34874</name>
    <name evidence="3" type="ORF">MBJ925_LOCUS818</name>
</gene>
<evidence type="ECO:0000313" key="3">
    <source>
        <dbReference type="EMBL" id="CAF1911367.1"/>
    </source>
</evidence>
<sequence length="87" mass="9624">MISKIDMFIFFLVVLIGTTMCDRDQEEDVMDSVCSFGGNAACRTYCFFTQASLTGHCDANNDCICNSTLTTNDDAVITEVEVFVINK</sequence>
<accession>A0A816GE26</accession>
<dbReference type="EMBL" id="CAJNOW010019603">
    <property type="protein sequence ID" value="CAF1673828.1"/>
    <property type="molecule type" value="Genomic_DNA"/>
</dbReference>
<dbReference type="EMBL" id="CAJNRE010000052">
    <property type="protein sequence ID" value="CAF1911367.1"/>
    <property type="molecule type" value="Genomic_DNA"/>
</dbReference>
<dbReference type="Proteomes" id="UP000663824">
    <property type="component" value="Unassembled WGS sequence"/>
</dbReference>
<evidence type="ECO:0000256" key="1">
    <source>
        <dbReference type="SAM" id="SignalP"/>
    </source>
</evidence>
<protein>
    <submittedName>
        <fullName evidence="2">Uncharacterized protein</fullName>
    </submittedName>
</protein>
<evidence type="ECO:0000313" key="2">
    <source>
        <dbReference type="EMBL" id="CAF1673828.1"/>
    </source>
</evidence>
<dbReference type="AlphaFoldDB" id="A0A816GE26"/>